<evidence type="ECO:0000313" key="2">
    <source>
        <dbReference type="Ensembl" id="ENSCHIP00000024413.1"/>
    </source>
</evidence>
<proteinExistence type="predicted"/>
<dbReference type="STRING" id="9925.ENSCHIP00000024413"/>
<dbReference type="Ensembl" id="ENSCHIT00000032273.1">
    <property type="protein sequence ID" value="ENSCHIP00000024413.1"/>
    <property type="gene ID" value="ENSCHIG00000021604.1"/>
</dbReference>
<feature type="compositionally biased region" description="Basic and acidic residues" evidence="1">
    <location>
        <begin position="166"/>
        <end position="184"/>
    </location>
</feature>
<sequence>MSDLCNCRGHYAGLSLVRQKLLASLVRLQLVDMFHENLLVFEHVTLHIQVQGVIHVAVNLLRFTVSSEQLAQNSHPPHPGYLLGHSSIGSTLLLTYTHMPALPASQGVFPALSLGMDSHRLPDDQPIFDQLPDLLAGVGIGDFIGLIGVQPDLFATAKDTGGKPLLKPEHTHGCGRSSERQEDS</sequence>
<dbReference type="Bgee" id="ENSCHIG00000021604">
    <property type="expression patterns" value="Expressed in adult mammalian kidney and 15 other cell types or tissues"/>
</dbReference>
<dbReference type="EMBL" id="LWLT01000029">
    <property type="status" value="NOT_ANNOTATED_CDS"/>
    <property type="molecule type" value="Genomic_DNA"/>
</dbReference>
<protein>
    <submittedName>
        <fullName evidence="2">Uncharacterized protein</fullName>
    </submittedName>
</protein>
<reference evidence="2" key="3">
    <citation type="submission" date="2025-09" db="UniProtKB">
        <authorList>
            <consortium name="Ensembl"/>
        </authorList>
    </citation>
    <scope>IDENTIFICATION</scope>
</reference>
<name>A0A452FJZ5_CAPHI</name>
<evidence type="ECO:0000313" key="3">
    <source>
        <dbReference type="Proteomes" id="UP000291000"/>
    </source>
</evidence>
<reference evidence="2 3" key="1">
    <citation type="submission" date="2016-04" db="EMBL/GenBank/DDBJ databases">
        <title>Polished mammalian reference genomes with single-molecule sequencing and chromosome conformation capture applied to the Capra hircus genome.</title>
        <authorList>
            <person name="Bickhart D.M."/>
            <person name="Koren S."/>
            <person name="Rosen B."/>
            <person name="Hastie A."/>
            <person name="Liachko I."/>
            <person name="Sullivan S.T."/>
            <person name="Burton J."/>
            <person name="Sayre B.L."/>
            <person name="Huson H.J."/>
            <person name="Lee J."/>
            <person name="Lam E."/>
            <person name="Kelley C.M."/>
            <person name="Hutchison J.L."/>
            <person name="Zhou Y."/>
            <person name="Sun J."/>
            <person name="Crisa A."/>
            <person name="Schwartz J.C."/>
            <person name="Hammond J.A."/>
            <person name="Schroeder S.G."/>
            <person name="Liu G.E."/>
            <person name="Dunham M."/>
            <person name="Shendure J."/>
            <person name="Sonstegard T.S."/>
            <person name="Phillippy A.M."/>
            <person name="Van Tassell C.P."/>
            <person name="Smith T.P."/>
        </authorList>
    </citation>
    <scope>NUCLEOTIDE SEQUENCE [LARGE SCALE GENOMIC DNA]</scope>
</reference>
<keyword evidence="3" id="KW-1185">Reference proteome</keyword>
<evidence type="ECO:0000256" key="1">
    <source>
        <dbReference type="SAM" id="MobiDB-lite"/>
    </source>
</evidence>
<dbReference type="GeneTree" id="ENSGT01050000245058"/>
<accession>A0A452FJZ5</accession>
<dbReference type="OMA" id="ANISEQW"/>
<dbReference type="AlphaFoldDB" id="A0A452FJZ5"/>
<dbReference type="Proteomes" id="UP000291000">
    <property type="component" value="Chromosome 27"/>
</dbReference>
<organism evidence="2 3">
    <name type="scientific">Capra hircus</name>
    <name type="common">Goat</name>
    <dbReference type="NCBI Taxonomy" id="9925"/>
    <lineage>
        <taxon>Eukaryota</taxon>
        <taxon>Metazoa</taxon>
        <taxon>Chordata</taxon>
        <taxon>Craniata</taxon>
        <taxon>Vertebrata</taxon>
        <taxon>Euteleostomi</taxon>
        <taxon>Mammalia</taxon>
        <taxon>Eutheria</taxon>
        <taxon>Laurasiatheria</taxon>
        <taxon>Artiodactyla</taxon>
        <taxon>Ruminantia</taxon>
        <taxon>Pecora</taxon>
        <taxon>Bovidae</taxon>
        <taxon>Caprinae</taxon>
        <taxon>Capra</taxon>
    </lineage>
</organism>
<feature type="region of interest" description="Disordered" evidence="1">
    <location>
        <begin position="160"/>
        <end position="184"/>
    </location>
</feature>
<reference evidence="2" key="2">
    <citation type="submission" date="2025-08" db="UniProtKB">
        <authorList>
            <consortium name="Ensembl"/>
        </authorList>
    </citation>
    <scope>IDENTIFICATION</scope>
</reference>